<gene>
    <name evidence="1" type="ORF">LGH70_00610</name>
</gene>
<protein>
    <submittedName>
        <fullName evidence="1">Ferritin-like domain-containing protein</fullName>
    </submittedName>
</protein>
<evidence type="ECO:0000313" key="1">
    <source>
        <dbReference type="EMBL" id="MCB2376064.1"/>
    </source>
</evidence>
<name>A0ABS8A777_9BACT</name>
<dbReference type="InterPro" id="IPR012347">
    <property type="entry name" value="Ferritin-like"/>
</dbReference>
<accession>A0ABS8A777</accession>
<dbReference type="InterPro" id="IPR009078">
    <property type="entry name" value="Ferritin-like_SF"/>
</dbReference>
<sequence length="292" mass="31907">MNILKLLADLAAVDSDSFERISGRRVVLASLGQNGRRAVAAAVPLALSGVLTKAYGRRSSTVLDAFSLALTLEYLESDFYTQALASGLVFPGTTKTVIQAIAKHEQDHVTFLQRTLRESSVEVPQKPKFDFTGSKNATQPALFADVFSNFSTFLKVAQLLEDTGVRAYKGQVENLMTDNDLLEAALRIHAVEARHAAHIRGMRRALGANVRYWVSPLDEDITTAPTAPVYADENAVKQAIVTTTDIILFPLDTATGVVTTTKEKAEQSIREAFDEPMTETVARRIASLFIYA</sequence>
<dbReference type="RefSeq" id="WP_226181686.1">
    <property type="nucleotide sequence ID" value="NZ_JAJADQ010000001.1"/>
</dbReference>
<reference evidence="1" key="1">
    <citation type="submission" date="2021-10" db="EMBL/GenBank/DDBJ databases">
        <authorList>
            <person name="Dean J.D."/>
            <person name="Kim M.K."/>
            <person name="Newey C.N."/>
            <person name="Stoker T.S."/>
            <person name="Thompson D.W."/>
            <person name="Grose J.H."/>
        </authorList>
    </citation>
    <scope>NUCLEOTIDE SEQUENCE</scope>
    <source>
        <strain evidence="1">BT635</strain>
    </source>
</reference>
<keyword evidence="2" id="KW-1185">Reference proteome</keyword>
<dbReference type="EMBL" id="JAJADQ010000001">
    <property type="protein sequence ID" value="MCB2376064.1"/>
    <property type="molecule type" value="Genomic_DNA"/>
</dbReference>
<dbReference type="Gene3D" id="1.20.1260.10">
    <property type="match status" value="1"/>
</dbReference>
<dbReference type="Proteomes" id="UP001165297">
    <property type="component" value="Unassembled WGS sequence"/>
</dbReference>
<comment type="caution">
    <text evidence="1">The sequence shown here is derived from an EMBL/GenBank/DDBJ whole genome shotgun (WGS) entry which is preliminary data.</text>
</comment>
<organism evidence="1 2">
    <name type="scientific">Hymenobacter nitidus</name>
    <dbReference type="NCBI Taxonomy" id="2880929"/>
    <lineage>
        <taxon>Bacteria</taxon>
        <taxon>Pseudomonadati</taxon>
        <taxon>Bacteroidota</taxon>
        <taxon>Cytophagia</taxon>
        <taxon>Cytophagales</taxon>
        <taxon>Hymenobacteraceae</taxon>
        <taxon>Hymenobacter</taxon>
    </lineage>
</organism>
<proteinExistence type="predicted"/>
<evidence type="ECO:0000313" key="2">
    <source>
        <dbReference type="Proteomes" id="UP001165297"/>
    </source>
</evidence>
<dbReference type="Pfam" id="PF13668">
    <property type="entry name" value="Ferritin_2"/>
    <property type="match status" value="1"/>
</dbReference>
<dbReference type="CDD" id="cd00657">
    <property type="entry name" value="Ferritin_like"/>
    <property type="match status" value="1"/>
</dbReference>
<dbReference type="SUPFAM" id="SSF47240">
    <property type="entry name" value="Ferritin-like"/>
    <property type="match status" value="1"/>
</dbReference>